<dbReference type="GO" id="GO:0005096">
    <property type="term" value="F:GTPase activator activity"/>
    <property type="evidence" value="ECO:0007669"/>
    <property type="project" value="TreeGrafter"/>
</dbReference>
<dbReference type="EMBL" id="JAOPHQ010005763">
    <property type="protein sequence ID" value="KAK0133985.1"/>
    <property type="molecule type" value="Genomic_DNA"/>
</dbReference>
<evidence type="ECO:0000313" key="3">
    <source>
        <dbReference type="Proteomes" id="UP001174136"/>
    </source>
</evidence>
<gene>
    <name evidence="2" type="primary">ARHGAP11B</name>
    <name evidence="2" type="ORF">N1851_030461</name>
</gene>
<dbReference type="InterPro" id="IPR000198">
    <property type="entry name" value="RhoGAP_dom"/>
</dbReference>
<dbReference type="AlphaFoldDB" id="A0AA47NQS5"/>
<accession>A0AA47NQS5</accession>
<feature type="domain" description="Rho-GAP" evidence="1">
    <location>
        <begin position="50"/>
        <end position="146"/>
    </location>
</feature>
<dbReference type="Gene3D" id="1.10.555.10">
    <property type="entry name" value="Rho GTPase activation protein"/>
    <property type="match status" value="1"/>
</dbReference>
<organism evidence="2 3">
    <name type="scientific">Merluccius polli</name>
    <name type="common">Benguela hake</name>
    <name type="synonym">Merluccius cadenati</name>
    <dbReference type="NCBI Taxonomy" id="89951"/>
    <lineage>
        <taxon>Eukaryota</taxon>
        <taxon>Metazoa</taxon>
        <taxon>Chordata</taxon>
        <taxon>Craniata</taxon>
        <taxon>Vertebrata</taxon>
        <taxon>Euteleostomi</taxon>
        <taxon>Actinopterygii</taxon>
        <taxon>Neopterygii</taxon>
        <taxon>Teleostei</taxon>
        <taxon>Neoteleostei</taxon>
        <taxon>Acanthomorphata</taxon>
        <taxon>Zeiogadaria</taxon>
        <taxon>Gadariae</taxon>
        <taxon>Gadiformes</taxon>
        <taxon>Gadoidei</taxon>
        <taxon>Merlucciidae</taxon>
        <taxon>Merluccius</taxon>
    </lineage>
</organism>
<dbReference type="InterPro" id="IPR042869">
    <property type="entry name" value="ARHGAP11A/B"/>
</dbReference>
<dbReference type="SUPFAM" id="SSF48350">
    <property type="entry name" value="GTPase activation domain, GAP"/>
    <property type="match status" value="1"/>
</dbReference>
<sequence>MMKAMERNVMRLVAVEQLRAAYGIKTKNWNKGSKHGGKAVAAQSAKVFGIPLESLPYYNMEHGIDACMQLTAHVDTEGLFRKSGSIVRLKALRAKLDAGEECLSTALPCDIAGLVKQFFRDLPEPILPAELNEALLKAQQLPHGRG</sequence>
<dbReference type="PROSITE" id="PS50238">
    <property type="entry name" value="RHOGAP"/>
    <property type="match status" value="1"/>
</dbReference>
<dbReference type="PANTHER" id="PTHR15670:SF4">
    <property type="entry name" value="RHO GTPASE-ACTIVATING PROTEIN 11A"/>
    <property type="match status" value="1"/>
</dbReference>
<evidence type="ECO:0000259" key="1">
    <source>
        <dbReference type="PROSITE" id="PS50238"/>
    </source>
</evidence>
<protein>
    <submittedName>
        <fullName evidence="2">Rho GTPase-activating protein 11B</fullName>
    </submittedName>
</protein>
<dbReference type="InterPro" id="IPR008936">
    <property type="entry name" value="Rho_GTPase_activation_prot"/>
</dbReference>
<keyword evidence="3" id="KW-1185">Reference proteome</keyword>
<dbReference type="PANTHER" id="PTHR15670">
    <property type="entry name" value="RHO GTPASE ACTIVATING PROTEIN 11A"/>
    <property type="match status" value="1"/>
</dbReference>
<evidence type="ECO:0000313" key="2">
    <source>
        <dbReference type="EMBL" id="KAK0133985.1"/>
    </source>
</evidence>
<proteinExistence type="predicted"/>
<comment type="caution">
    <text evidence="2">The sequence shown here is derived from an EMBL/GenBank/DDBJ whole genome shotgun (WGS) entry which is preliminary data.</text>
</comment>
<name>A0AA47NQS5_MERPO</name>
<dbReference type="GO" id="GO:0007165">
    <property type="term" value="P:signal transduction"/>
    <property type="evidence" value="ECO:0007669"/>
    <property type="project" value="InterPro"/>
</dbReference>
<reference evidence="2" key="1">
    <citation type="journal article" date="2023" name="Front. Mar. Sci.">
        <title>A new Merluccius polli reference genome to investigate the effects of global change in West African waters.</title>
        <authorList>
            <person name="Mateo J.L."/>
            <person name="Blanco-Fernandez C."/>
            <person name="Garcia-Vazquez E."/>
            <person name="Machado-Schiaffino G."/>
        </authorList>
    </citation>
    <scope>NUCLEOTIDE SEQUENCE</scope>
    <source>
        <strain evidence="2">C29</strain>
        <tissue evidence="2">Fin</tissue>
    </source>
</reference>
<dbReference type="Proteomes" id="UP001174136">
    <property type="component" value="Unassembled WGS sequence"/>
</dbReference>
<dbReference type="Pfam" id="PF00620">
    <property type="entry name" value="RhoGAP"/>
    <property type="match status" value="1"/>
</dbReference>